<gene>
    <name evidence="1" type="primary">78</name>
    <name evidence="1" type="ORF">SEA_CARON_78</name>
</gene>
<dbReference type="EMBL" id="OQ190481">
    <property type="protein sequence ID" value="WDS52104.1"/>
    <property type="molecule type" value="Genomic_DNA"/>
</dbReference>
<evidence type="ECO:0000313" key="2">
    <source>
        <dbReference type="Proteomes" id="UP001219759"/>
    </source>
</evidence>
<evidence type="ECO:0000313" key="1">
    <source>
        <dbReference type="EMBL" id="WDS52104.1"/>
    </source>
</evidence>
<dbReference type="Proteomes" id="UP001219759">
    <property type="component" value="Segment"/>
</dbReference>
<sequence length="104" mass="10836">MALAEPVEAPEPGSFATSAVDKLAVAWQTTPPDFAEETPADFFARRLVARALNGARAEGLDVRAVVTALGRRLTEVAGVLGKAPFSEADIEAFLATVPETEPGA</sequence>
<accession>A0AAE9ZTJ6</accession>
<name>A0AAE9ZTJ6_9CAUD</name>
<protein>
    <submittedName>
        <fullName evidence="1">Uncharacterized protein</fullName>
    </submittedName>
</protein>
<reference evidence="2" key="1">
    <citation type="submission" date="2023-01" db="EMBL/GenBank/DDBJ databases">
        <authorList>
            <person name="Bendele M."/>
            <person name="Baldwin A.R."/>
            <person name="Chauncey H.A."/>
            <person name="Connelly K.A."/>
            <person name="Daniel I."/>
            <person name="Fitzgerald E.B."/>
            <person name="McKinney B.E."/>
            <person name="Murray D.M."/>
            <person name="Parshall S."/>
            <person name="Stokes L.T."/>
            <person name="Tanaka K.N."/>
            <person name="Vinson E.C."/>
            <person name="Klevikis C."/>
            <person name="Temple L."/>
            <person name="Utz L."/>
            <person name="Rinehart C.A."/>
            <person name="Garlena R.A."/>
            <person name="Russell D.A."/>
            <person name="Jacobs-Sera D."/>
            <person name="Hatfull G.F."/>
        </authorList>
    </citation>
    <scope>NUCLEOTIDE SEQUENCE [LARGE SCALE GENOMIC DNA]</scope>
</reference>
<proteinExistence type="predicted"/>
<keyword evidence="2" id="KW-1185">Reference proteome</keyword>
<organism evidence="1 2">
    <name type="scientific">Microbacterium phage Caron</name>
    <dbReference type="NCBI Taxonomy" id="3028494"/>
    <lineage>
        <taxon>Viruses</taxon>
        <taxon>Duplodnaviria</taxon>
        <taxon>Heunggongvirae</taxon>
        <taxon>Uroviricota</taxon>
        <taxon>Caudoviricetes</taxon>
        <taxon>Casidaviridae</taxon>
        <taxon>Barnstormervirus</taxon>
        <taxon>Barnstormervirus caron</taxon>
    </lineage>
</organism>